<comment type="caution">
    <text evidence="8">The sequence shown here is derived from an EMBL/GenBank/DDBJ whole genome shotgun (WGS) entry which is preliminary data.</text>
</comment>
<dbReference type="InterPro" id="IPR002303">
    <property type="entry name" value="Valyl-tRNA_ligase"/>
</dbReference>
<feature type="non-terminal residue" evidence="8">
    <location>
        <position position="65"/>
    </location>
</feature>
<dbReference type="GO" id="GO:0006438">
    <property type="term" value="P:valyl-tRNA aminoacylation"/>
    <property type="evidence" value="ECO:0007669"/>
    <property type="project" value="InterPro"/>
</dbReference>
<dbReference type="PANTHER" id="PTHR11946:SF93">
    <property type="entry name" value="VALINE--TRNA LIGASE, CHLOROPLASTIC_MITOCHONDRIAL 2"/>
    <property type="match status" value="1"/>
</dbReference>
<keyword evidence="4" id="KW-0067">ATP-binding</keyword>
<dbReference type="EC" id="6.1.1.9" evidence="1"/>
<evidence type="ECO:0000256" key="3">
    <source>
        <dbReference type="ARBA" id="ARBA00022741"/>
    </source>
</evidence>
<dbReference type="PANTHER" id="PTHR11946">
    <property type="entry name" value="VALYL-TRNA SYNTHETASES"/>
    <property type="match status" value="1"/>
</dbReference>
<dbReference type="SUPFAM" id="SSF50677">
    <property type="entry name" value="ValRS/IleRS/LeuRS editing domain"/>
    <property type="match status" value="1"/>
</dbReference>
<evidence type="ECO:0000256" key="6">
    <source>
        <dbReference type="ARBA" id="ARBA00023146"/>
    </source>
</evidence>
<dbReference type="AlphaFoldDB" id="X1NE81"/>
<reference evidence="8" key="1">
    <citation type="journal article" date="2014" name="Front. Microbiol.">
        <title>High frequency of phylogenetically diverse reductive dehalogenase-homologous genes in deep subseafloor sedimentary metagenomes.</title>
        <authorList>
            <person name="Kawai M."/>
            <person name="Futagami T."/>
            <person name="Toyoda A."/>
            <person name="Takaki Y."/>
            <person name="Nishi S."/>
            <person name="Hori S."/>
            <person name="Arai W."/>
            <person name="Tsubouchi T."/>
            <person name="Morono Y."/>
            <person name="Uchiyama I."/>
            <person name="Ito T."/>
            <person name="Fujiyama A."/>
            <person name="Inagaki F."/>
            <person name="Takami H."/>
        </authorList>
    </citation>
    <scope>NUCLEOTIDE SEQUENCE</scope>
    <source>
        <strain evidence="8">Expedition CK06-06</strain>
    </source>
</reference>
<keyword evidence="2" id="KW-0436">Ligase</keyword>
<evidence type="ECO:0000313" key="8">
    <source>
        <dbReference type="EMBL" id="GAI16954.1"/>
    </source>
</evidence>
<keyword evidence="5" id="KW-0648">Protein biosynthesis</keyword>
<organism evidence="8">
    <name type="scientific">marine sediment metagenome</name>
    <dbReference type="NCBI Taxonomy" id="412755"/>
    <lineage>
        <taxon>unclassified sequences</taxon>
        <taxon>metagenomes</taxon>
        <taxon>ecological metagenomes</taxon>
    </lineage>
</organism>
<keyword evidence="6" id="KW-0030">Aminoacyl-tRNA synthetase</keyword>
<dbReference type="EMBL" id="BARV01005671">
    <property type="protein sequence ID" value="GAI16954.1"/>
    <property type="molecule type" value="Genomic_DNA"/>
</dbReference>
<dbReference type="Gene3D" id="3.90.740.10">
    <property type="entry name" value="Valyl/Leucyl/Isoleucyl-tRNA synthetase, editing domain"/>
    <property type="match status" value="1"/>
</dbReference>
<gene>
    <name evidence="8" type="ORF">S06H3_11582</name>
</gene>
<name>X1NE81_9ZZZZ</name>
<keyword evidence="3" id="KW-0547">Nucleotide-binding</keyword>
<protein>
    <recommendedName>
        <fullName evidence="1">valine--tRNA ligase</fullName>
        <ecNumber evidence="1">6.1.1.9</ecNumber>
    </recommendedName>
    <alternativeName>
        <fullName evidence="7">Valyl-tRNA synthetase</fullName>
    </alternativeName>
</protein>
<dbReference type="GO" id="GO:0004832">
    <property type="term" value="F:valine-tRNA ligase activity"/>
    <property type="evidence" value="ECO:0007669"/>
    <property type="project" value="UniProtKB-EC"/>
</dbReference>
<evidence type="ECO:0000256" key="1">
    <source>
        <dbReference type="ARBA" id="ARBA00013169"/>
    </source>
</evidence>
<dbReference type="GO" id="GO:0005524">
    <property type="term" value="F:ATP binding"/>
    <property type="evidence" value="ECO:0007669"/>
    <property type="project" value="UniProtKB-KW"/>
</dbReference>
<accession>X1NE81</accession>
<evidence type="ECO:0000256" key="2">
    <source>
        <dbReference type="ARBA" id="ARBA00022598"/>
    </source>
</evidence>
<dbReference type="GO" id="GO:0002161">
    <property type="term" value="F:aminoacyl-tRNA deacylase activity"/>
    <property type="evidence" value="ECO:0007669"/>
    <property type="project" value="InterPro"/>
</dbReference>
<evidence type="ECO:0000256" key="7">
    <source>
        <dbReference type="ARBA" id="ARBA00029936"/>
    </source>
</evidence>
<proteinExistence type="predicted"/>
<dbReference type="GO" id="GO:0005829">
    <property type="term" value="C:cytosol"/>
    <property type="evidence" value="ECO:0007669"/>
    <property type="project" value="TreeGrafter"/>
</dbReference>
<dbReference type="InterPro" id="IPR009008">
    <property type="entry name" value="Val/Leu/Ile-tRNA-synth_edit"/>
</dbReference>
<sequence>MEIEYEEEKGKLWFIRYPLKAKTSNLKPKTFITVATTRPETMLGDTAVAVNPNDKRYKNLVGQLV</sequence>
<evidence type="ECO:0000256" key="5">
    <source>
        <dbReference type="ARBA" id="ARBA00022917"/>
    </source>
</evidence>
<evidence type="ECO:0000256" key="4">
    <source>
        <dbReference type="ARBA" id="ARBA00022840"/>
    </source>
</evidence>